<dbReference type="Pfam" id="PF04463">
    <property type="entry name" value="2-thiour_desulf"/>
    <property type="match status" value="1"/>
</dbReference>
<dbReference type="EMBL" id="BSPO01000003">
    <property type="protein sequence ID" value="GLS83714.1"/>
    <property type="molecule type" value="Genomic_DNA"/>
</dbReference>
<dbReference type="InterPro" id="IPR013560">
    <property type="entry name" value="DUF1722"/>
</dbReference>
<dbReference type="PANTHER" id="PTHR30087">
    <property type="entry name" value="INNER MEMBRANE PROTEIN"/>
    <property type="match status" value="1"/>
</dbReference>
<evidence type="ECO:0000259" key="1">
    <source>
        <dbReference type="Pfam" id="PF08349"/>
    </source>
</evidence>
<dbReference type="InterPro" id="IPR017087">
    <property type="entry name" value="UCP037004"/>
</dbReference>
<evidence type="ECO:0000313" key="3">
    <source>
        <dbReference type="Proteomes" id="UP001157439"/>
    </source>
</evidence>
<keyword evidence="3" id="KW-1185">Reference proteome</keyword>
<reference evidence="2 3" key="1">
    <citation type="journal article" date="2014" name="Int. J. Syst. Evol. Microbiol.">
        <title>Complete genome sequence of Corynebacterium casei LMG S-19264T (=DSM 44701T), isolated from a smear-ripened cheese.</title>
        <authorList>
            <consortium name="US DOE Joint Genome Institute (JGI-PGF)"/>
            <person name="Walter F."/>
            <person name="Albersmeier A."/>
            <person name="Kalinowski J."/>
            <person name="Ruckert C."/>
        </authorList>
    </citation>
    <scope>NUCLEOTIDE SEQUENCE [LARGE SCALE GENOMIC DNA]</scope>
    <source>
        <strain evidence="2 3">NBRC 112785</strain>
    </source>
</reference>
<protein>
    <recommendedName>
        <fullName evidence="1">DUF1722 domain-containing protein</fullName>
    </recommendedName>
</protein>
<proteinExistence type="predicted"/>
<dbReference type="Proteomes" id="UP001157439">
    <property type="component" value="Unassembled WGS sequence"/>
</dbReference>
<evidence type="ECO:0000313" key="2">
    <source>
        <dbReference type="EMBL" id="GLS83714.1"/>
    </source>
</evidence>
<dbReference type="RefSeq" id="WP_095500504.1">
    <property type="nucleotide sequence ID" value="NZ_BSPO01000003.1"/>
</dbReference>
<sequence length="326" mass="37146">MGKFNPDAIQVGISSCLLGEKVRFDGGHKQSRFCQDELSQFFSFQSACPEMAIGMGTPRQTIRLVDHGEGIKLQSSKGDFDVTEPMTEFSDSFVKRLGHLSGYIFCAKSPSCGMERVKVYHSKENHSSRDGIGIFADAVMRAHPLLPCEEDGRLNDPVLRENFVTRVFAYHEWQSFAHAGITAKGLYDFHARYKYMLMAHNPKKYYELGPMLANSLKDPSKITQEQLDEVGVNYVNGFMDILSHNAKRRGHANTLNHIQGYFKRELSSTERVALAESIDKYRRGMLPLMAPVTLIKHYLTLYPNAYIERQAYLDPHPEVLKLRYNH</sequence>
<dbReference type="Pfam" id="PF08349">
    <property type="entry name" value="DUF1722"/>
    <property type="match status" value="1"/>
</dbReference>
<dbReference type="AlphaFoldDB" id="A0AA37TLW8"/>
<gene>
    <name evidence="2" type="ORF">GCM10007894_16910</name>
</gene>
<dbReference type="PANTHER" id="PTHR30087:SF0">
    <property type="entry name" value="INNER MEMBRANE PROTEIN"/>
    <property type="match status" value="1"/>
</dbReference>
<organism evidence="2 3">
    <name type="scientific">Paraferrimonas haliotis</name>
    <dbReference type="NCBI Taxonomy" id="2013866"/>
    <lineage>
        <taxon>Bacteria</taxon>
        <taxon>Pseudomonadati</taxon>
        <taxon>Pseudomonadota</taxon>
        <taxon>Gammaproteobacteria</taxon>
        <taxon>Alteromonadales</taxon>
        <taxon>Ferrimonadaceae</taxon>
        <taxon>Paraferrimonas</taxon>
    </lineage>
</organism>
<feature type="domain" description="DUF1722" evidence="1">
    <location>
        <begin position="194"/>
        <end position="317"/>
    </location>
</feature>
<dbReference type="InterPro" id="IPR007553">
    <property type="entry name" value="2-thiour_desulf"/>
</dbReference>
<name>A0AA37TLW8_9GAMM</name>
<accession>A0AA37TLW8</accession>
<dbReference type="PIRSF" id="PIRSF037004">
    <property type="entry name" value="UCP037004"/>
    <property type="match status" value="1"/>
</dbReference>
<comment type="caution">
    <text evidence="2">The sequence shown here is derived from an EMBL/GenBank/DDBJ whole genome shotgun (WGS) entry which is preliminary data.</text>
</comment>